<feature type="compositionally biased region" description="Basic and acidic residues" evidence="1">
    <location>
        <begin position="399"/>
        <end position="408"/>
    </location>
</feature>
<evidence type="ECO:0000256" key="1">
    <source>
        <dbReference type="SAM" id="MobiDB-lite"/>
    </source>
</evidence>
<feature type="region of interest" description="Disordered" evidence="1">
    <location>
        <begin position="389"/>
        <end position="447"/>
    </location>
</feature>
<feature type="compositionally biased region" description="Polar residues" evidence="1">
    <location>
        <begin position="94"/>
        <end position="106"/>
    </location>
</feature>
<feature type="compositionally biased region" description="Polar residues" evidence="1">
    <location>
        <begin position="436"/>
        <end position="447"/>
    </location>
</feature>
<dbReference type="RefSeq" id="XP_039138642.1">
    <property type="nucleotide sequence ID" value="XM_039282708.1"/>
</dbReference>
<reference evidence="3" key="1">
    <citation type="submission" date="2025-08" db="UniProtKB">
        <authorList>
            <consortium name="RefSeq"/>
        </authorList>
    </citation>
    <scope>IDENTIFICATION</scope>
</reference>
<feature type="region of interest" description="Disordered" evidence="1">
    <location>
        <begin position="93"/>
        <end position="159"/>
    </location>
</feature>
<dbReference type="GeneID" id="120275969"/>
<dbReference type="AlphaFoldDB" id="A0AB40CJ26"/>
<keyword evidence="2" id="KW-1185">Reference proteome</keyword>
<feature type="compositionally biased region" description="Basic residues" evidence="1">
    <location>
        <begin position="1"/>
        <end position="10"/>
    </location>
</feature>
<feature type="region of interest" description="Disordered" evidence="1">
    <location>
        <begin position="1"/>
        <end position="43"/>
    </location>
</feature>
<evidence type="ECO:0000313" key="3">
    <source>
        <dbReference type="RefSeq" id="XP_039138642.1"/>
    </source>
</evidence>
<dbReference type="Proteomes" id="UP001515500">
    <property type="component" value="Chromosome 14"/>
</dbReference>
<organism evidence="2 3">
    <name type="scientific">Dioscorea cayennensis subsp. rotundata</name>
    <name type="common">White Guinea yam</name>
    <name type="synonym">Dioscorea rotundata</name>
    <dbReference type="NCBI Taxonomy" id="55577"/>
    <lineage>
        <taxon>Eukaryota</taxon>
        <taxon>Viridiplantae</taxon>
        <taxon>Streptophyta</taxon>
        <taxon>Embryophyta</taxon>
        <taxon>Tracheophyta</taxon>
        <taxon>Spermatophyta</taxon>
        <taxon>Magnoliopsida</taxon>
        <taxon>Liliopsida</taxon>
        <taxon>Dioscoreales</taxon>
        <taxon>Dioscoreaceae</taxon>
        <taxon>Dioscorea</taxon>
    </lineage>
</organism>
<protein>
    <submittedName>
        <fullName evidence="3">Uncharacterized protein At1g65710-like</fullName>
    </submittedName>
</protein>
<dbReference type="PANTHER" id="PTHR34367">
    <property type="entry name" value="OS02G0734667 PROTEIN"/>
    <property type="match status" value="1"/>
</dbReference>
<feature type="region of interest" description="Disordered" evidence="1">
    <location>
        <begin position="193"/>
        <end position="216"/>
    </location>
</feature>
<proteinExistence type="predicted"/>
<accession>A0AB40CJ26</accession>
<dbReference type="PANTHER" id="PTHR34367:SF1">
    <property type="entry name" value="OS04G0528600 PROTEIN"/>
    <property type="match status" value="1"/>
</dbReference>
<gene>
    <name evidence="3" type="primary">LOC120275969</name>
</gene>
<feature type="region of interest" description="Disordered" evidence="1">
    <location>
        <begin position="229"/>
        <end position="263"/>
    </location>
</feature>
<evidence type="ECO:0000313" key="2">
    <source>
        <dbReference type="Proteomes" id="UP001515500"/>
    </source>
</evidence>
<feature type="compositionally biased region" description="Polar residues" evidence="1">
    <location>
        <begin position="239"/>
        <end position="257"/>
    </location>
</feature>
<feature type="compositionally biased region" description="Polar residues" evidence="1">
    <location>
        <begin position="202"/>
        <end position="213"/>
    </location>
</feature>
<name>A0AB40CJ26_DIOCR</name>
<sequence length="447" mass="50759">MGCHFSKKRAPPPPSPLTPLPQEKKNDKVKKKTSTTMEDLLASHPIEKKQVFLITNNKKVKTQSEAICEENEKNKDCCNKEEIDTILIQCGRLSRSSSGKPSNETSIHLRKKSYDFDEEMEKPVSRPSPWRRTPGRERSRSKEGGRRLSRSPGRRLDNNVTAVVSGCHIENSKQPMRMVSVPPREKAITNVNVISNKRCPSPRSQSPGNTSRASFDYRRYPMAEIDGNARRGEEFPTPRNKTLMSRTCSHSQKSSEGISEARKAEMRSNNVFADRVKDHLMSSRVREQQLLELEVVDETAKSFVEARRSMGRRSSSRRSSRDLDQTYAALLLEDIQNYHQQKVAHSVSSFSEKNYKAEEAINDKKPFMVSEVTAKDGYVSLRSFGGELRQQGSPIDVGLRGRKEWSSEKKHKSGNNQPYASRKRELNRHQPRNPRRVSTSSATAANS</sequence>
<dbReference type="InterPro" id="IPR040412">
    <property type="entry name" value="At1g65710-like"/>
</dbReference>
<feature type="compositionally biased region" description="Basic and acidic residues" evidence="1">
    <location>
        <begin position="134"/>
        <end position="146"/>
    </location>
</feature>